<reference evidence="1 2" key="1">
    <citation type="submission" date="2018-12" db="EMBL/GenBank/DDBJ databases">
        <authorList>
            <person name="Betsko A.J."/>
            <person name="Stoner T.H."/>
            <person name="Garlena R.A."/>
            <person name="Russell D.A."/>
            <person name="Pope W.H."/>
            <person name="Jacobs-Sera D."/>
            <person name="Hatfull G.F."/>
        </authorList>
    </citation>
    <scope>NUCLEOTIDE SEQUENCE [LARGE SCALE GENOMIC DNA]</scope>
</reference>
<protein>
    <recommendedName>
        <fullName evidence="3">Helix-turn-helix DNA binding protein</fullName>
    </recommendedName>
</protein>
<evidence type="ECO:0000313" key="2">
    <source>
        <dbReference type="Proteomes" id="UP000287876"/>
    </source>
</evidence>
<dbReference type="SUPFAM" id="SSF46689">
    <property type="entry name" value="Homeodomain-like"/>
    <property type="match status" value="1"/>
</dbReference>
<sequence>MSQCAASPNCSKTPSKFKRGMCGAHHRAYLRRARDEGVWRGHVPAGPVQEHLKALADAGVSAQRVSWVTGLSLNTLLQIPERESLWSTTADKIFAVRVDGNFREGGRGMIPVLGSRRRLQSLHSRGFTVAHLAERLGMSVTATTRILRPDDPRSVDRVESGTARKIDALWRELQLAAPPQGPACTKARRRAAKLGWPDPLAWEENEIDDPRARPRIDPTHLTKGRLEEYKKLRDQGLTKKEIAKRFNLNESTLYDWINRQKAKGNL</sequence>
<organism evidence="1 2">
    <name type="scientific">Mycobacterium phage Duke13</name>
    <dbReference type="NCBI Taxonomy" id="2499038"/>
    <lineage>
        <taxon>Viruses</taxon>
        <taxon>Duplodnaviria</taxon>
        <taxon>Heunggongvirae</taxon>
        <taxon>Uroviricota</taxon>
        <taxon>Caudoviricetes</taxon>
        <taxon>Omegavirus</taxon>
        <taxon>Omegavirus baka</taxon>
    </lineage>
</organism>
<dbReference type="Proteomes" id="UP000287876">
    <property type="component" value="Segment"/>
</dbReference>
<evidence type="ECO:0000313" key="1">
    <source>
        <dbReference type="EMBL" id="AZS07465.1"/>
    </source>
</evidence>
<dbReference type="EMBL" id="MK279849">
    <property type="protein sequence ID" value="AZS07465.1"/>
    <property type="molecule type" value="Genomic_DNA"/>
</dbReference>
<accession>A0A3S9UAZ4</accession>
<gene>
    <name evidence="1" type="primary">127</name>
    <name evidence="1" type="ORF">PBI_DUKE13_127</name>
</gene>
<dbReference type="Pfam" id="PF13384">
    <property type="entry name" value="HTH_23"/>
    <property type="match status" value="1"/>
</dbReference>
<evidence type="ECO:0008006" key="3">
    <source>
        <dbReference type="Google" id="ProtNLM"/>
    </source>
</evidence>
<dbReference type="InterPro" id="IPR009057">
    <property type="entry name" value="Homeodomain-like_sf"/>
</dbReference>
<name>A0A3S9UAZ4_9CAUD</name>
<proteinExistence type="predicted"/>
<dbReference type="Gene3D" id="1.10.10.60">
    <property type="entry name" value="Homeodomain-like"/>
    <property type="match status" value="1"/>
</dbReference>